<dbReference type="AlphaFoldDB" id="A0AAU9WIH4"/>
<evidence type="ECO:0000313" key="2">
    <source>
        <dbReference type="Proteomes" id="UP001159428"/>
    </source>
</evidence>
<organism evidence="1 2">
    <name type="scientific">Pocillopora meandrina</name>
    <dbReference type="NCBI Taxonomy" id="46732"/>
    <lineage>
        <taxon>Eukaryota</taxon>
        <taxon>Metazoa</taxon>
        <taxon>Cnidaria</taxon>
        <taxon>Anthozoa</taxon>
        <taxon>Hexacorallia</taxon>
        <taxon>Scleractinia</taxon>
        <taxon>Astrocoeniina</taxon>
        <taxon>Pocilloporidae</taxon>
        <taxon>Pocillopora</taxon>
    </lineage>
</organism>
<keyword evidence="2" id="KW-1185">Reference proteome</keyword>
<protein>
    <submittedName>
        <fullName evidence="1">Uncharacterized protein</fullName>
    </submittedName>
</protein>
<sequence length="96" mass="11712">LERVQRKAARFCLQNFNKTTSVTDMLSDLKWDTLETRKKKNRLTLMYKLIDINTEEHLIPNREKRTRNSHAFKYRIPKVSKDVFKFSFFLRSITEW</sequence>
<name>A0AAU9WIH4_9CNID</name>
<comment type="caution">
    <text evidence="1">The sequence shown here is derived from an EMBL/GenBank/DDBJ whole genome shotgun (WGS) entry which is preliminary data.</text>
</comment>
<dbReference type="Proteomes" id="UP001159428">
    <property type="component" value="Unassembled WGS sequence"/>
</dbReference>
<reference evidence="1 2" key="1">
    <citation type="submission" date="2022-05" db="EMBL/GenBank/DDBJ databases">
        <authorList>
            <consortium name="Genoscope - CEA"/>
            <person name="William W."/>
        </authorList>
    </citation>
    <scope>NUCLEOTIDE SEQUENCE [LARGE SCALE GENOMIC DNA]</scope>
</reference>
<evidence type="ECO:0000313" key="1">
    <source>
        <dbReference type="EMBL" id="CAH3112483.1"/>
    </source>
</evidence>
<proteinExistence type="predicted"/>
<accession>A0AAU9WIH4</accession>
<feature type="non-terminal residue" evidence="1">
    <location>
        <position position="96"/>
    </location>
</feature>
<gene>
    <name evidence="1" type="ORF">PMEA_00005189</name>
</gene>
<dbReference type="EMBL" id="CALNXJ010000013">
    <property type="protein sequence ID" value="CAH3112483.1"/>
    <property type="molecule type" value="Genomic_DNA"/>
</dbReference>
<feature type="non-terminal residue" evidence="1">
    <location>
        <position position="1"/>
    </location>
</feature>